<gene>
    <name evidence="7" type="ORF">POM88_003867</name>
</gene>
<keyword evidence="5" id="KW-1133">Transmembrane helix</keyword>
<dbReference type="GO" id="GO:0000139">
    <property type="term" value="C:Golgi membrane"/>
    <property type="evidence" value="ECO:0007669"/>
    <property type="project" value="UniProtKB-SubCell"/>
</dbReference>
<keyword evidence="4" id="KW-0325">Glycoprotein</keyword>
<evidence type="ECO:0000313" key="7">
    <source>
        <dbReference type="EMBL" id="KAK1404262.1"/>
    </source>
</evidence>
<feature type="transmembrane region" description="Helical" evidence="5">
    <location>
        <begin position="20"/>
        <end position="38"/>
    </location>
</feature>
<reference evidence="7" key="2">
    <citation type="submission" date="2023-05" db="EMBL/GenBank/DDBJ databases">
        <authorList>
            <person name="Schelkunov M.I."/>
        </authorList>
    </citation>
    <scope>NUCLEOTIDE SEQUENCE</scope>
    <source>
        <strain evidence="7">Hsosn_3</strain>
        <tissue evidence="7">Leaf</tissue>
    </source>
</reference>
<evidence type="ECO:0000256" key="4">
    <source>
        <dbReference type="ARBA" id="ARBA00023180"/>
    </source>
</evidence>
<organism evidence="7 8">
    <name type="scientific">Heracleum sosnowskyi</name>
    <dbReference type="NCBI Taxonomy" id="360622"/>
    <lineage>
        <taxon>Eukaryota</taxon>
        <taxon>Viridiplantae</taxon>
        <taxon>Streptophyta</taxon>
        <taxon>Embryophyta</taxon>
        <taxon>Tracheophyta</taxon>
        <taxon>Spermatophyta</taxon>
        <taxon>Magnoliopsida</taxon>
        <taxon>eudicotyledons</taxon>
        <taxon>Gunneridae</taxon>
        <taxon>Pentapetalae</taxon>
        <taxon>asterids</taxon>
        <taxon>campanulids</taxon>
        <taxon>Apiales</taxon>
        <taxon>Apiaceae</taxon>
        <taxon>Apioideae</taxon>
        <taxon>apioid superclade</taxon>
        <taxon>Tordylieae</taxon>
        <taxon>Tordyliinae</taxon>
        <taxon>Heracleum</taxon>
    </lineage>
</organism>
<keyword evidence="5" id="KW-0472">Membrane</keyword>
<proteinExistence type="predicted"/>
<keyword evidence="3" id="KW-0808">Transferase</keyword>
<feature type="domain" description="Glycosyltransferase 61 catalytic" evidence="6">
    <location>
        <begin position="270"/>
        <end position="363"/>
    </location>
</feature>
<evidence type="ECO:0000256" key="3">
    <source>
        <dbReference type="ARBA" id="ARBA00022679"/>
    </source>
</evidence>
<evidence type="ECO:0000259" key="6">
    <source>
        <dbReference type="Pfam" id="PF04577"/>
    </source>
</evidence>
<keyword evidence="2" id="KW-0328">Glycosyltransferase</keyword>
<keyword evidence="5" id="KW-0812">Transmembrane</keyword>
<protein>
    <submittedName>
        <fullName evidence="7">Protein O-linked-mannose beta-1,4-N-acetylglucosaminyltransferase 2</fullName>
    </submittedName>
</protein>
<dbReference type="EMBL" id="JAUIZM010000001">
    <property type="protein sequence ID" value="KAK1404262.1"/>
    <property type="molecule type" value="Genomic_DNA"/>
</dbReference>
<reference evidence="7" key="1">
    <citation type="submission" date="2023-02" db="EMBL/GenBank/DDBJ databases">
        <title>Genome of toxic invasive species Heracleum sosnowskyi carries increased number of genes despite the absence of recent whole-genome duplications.</title>
        <authorList>
            <person name="Schelkunov M."/>
            <person name="Shtratnikova V."/>
            <person name="Makarenko M."/>
            <person name="Klepikova A."/>
            <person name="Omelchenko D."/>
            <person name="Novikova G."/>
            <person name="Obukhova E."/>
            <person name="Bogdanov V."/>
            <person name="Penin A."/>
            <person name="Logacheva M."/>
        </authorList>
    </citation>
    <scope>NUCLEOTIDE SEQUENCE</scope>
    <source>
        <strain evidence="7">Hsosn_3</strain>
        <tissue evidence="7">Leaf</tissue>
    </source>
</reference>
<evidence type="ECO:0000313" key="8">
    <source>
        <dbReference type="Proteomes" id="UP001237642"/>
    </source>
</evidence>
<accession>A0AAD8JKM9</accession>
<keyword evidence="8" id="KW-1185">Reference proteome</keyword>
<dbReference type="PANTHER" id="PTHR20961">
    <property type="entry name" value="GLYCOSYLTRANSFERASE"/>
    <property type="match status" value="1"/>
</dbReference>
<dbReference type="Pfam" id="PF04577">
    <property type="entry name" value="Glyco_transf_61"/>
    <property type="match status" value="1"/>
</dbReference>
<dbReference type="InterPro" id="IPR049625">
    <property type="entry name" value="Glyco_transf_61_cat"/>
</dbReference>
<dbReference type="GO" id="GO:0016763">
    <property type="term" value="F:pentosyltransferase activity"/>
    <property type="evidence" value="ECO:0007669"/>
    <property type="project" value="UniProtKB-ARBA"/>
</dbReference>
<evidence type="ECO:0000256" key="1">
    <source>
        <dbReference type="ARBA" id="ARBA00004323"/>
    </source>
</evidence>
<dbReference type="Proteomes" id="UP001237642">
    <property type="component" value="Unassembled WGS sequence"/>
</dbReference>
<dbReference type="PANTHER" id="PTHR20961:SF5">
    <property type="entry name" value="GLYCOSYLTRANSFERASE-RELATED"/>
    <property type="match status" value="1"/>
</dbReference>
<evidence type="ECO:0000256" key="5">
    <source>
        <dbReference type="SAM" id="Phobius"/>
    </source>
</evidence>
<dbReference type="AlphaFoldDB" id="A0AAD8JKM9"/>
<comment type="subcellular location">
    <subcellularLocation>
        <location evidence="1">Golgi apparatus membrane</location>
        <topology evidence="1">Single-pass type II membrane protein</topology>
    </subcellularLocation>
</comment>
<dbReference type="InterPro" id="IPR007657">
    <property type="entry name" value="Glycosyltransferase_61"/>
</dbReference>
<evidence type="ECO:0000256" key="2">
    <source>
        <dbReference type="ARBA" id="ARBA00022676"/>
    </source>
</evidence>
<sequence>MYNSIFARSFSQHEQKKMGCGAFIGCLIIALCVCTFFKPSLGPIPTELKLAMGINLKMQMNAEDASNLKNLSAEVITVESQIICNFTEPASDFCEMHGDIRIRGNSSTIFVPDFNLADTFTGENSLGIKPYARKGDEGALKNVRQFKFSQERPSCTTNHSVPAIVFSIGGYAGNNFHDFTDVVIPLYITSRKFNGEVKFLLADKNFWWTTKFKIVLEKLSNYEAIDIDKEDGVHCFPSMILGLEKHKELNIDSLKSPHYSMKNFWEFLRSSYHLKREYAIRLRPEEKKKPRLLIISRKRTRALINEQKLVKMAEKLKFEVVLLEADSNLSEFSQVVNSCDVMMGVHGAGLTNLVFLPSNAVFIQVIPLGGLEWLATTDFGDPSKSMSLRYLEYKIKEKESSLIQKYPLDHIVFKDPYSIQKKGWADFRSVYLDNQNVKLDVRRFRSTLVEALRMLSM</sequence>
<comment type="caution">
    <text evidence="7">The sequence shown here is derived from an EMBL/GenBank/DDBJ whole genome shotgun (WGS) entry which is preliminary data.</text>
</comment>
<name>A0AAD8JKM9_9APIA</name>